<keyword evidence="6" id="KW-0227">DNA damage</keyword>
<dbReference type="InterPro" id="IPR036217">
    <property type="entry name" value="MethylDNA_cys_MeTrfase_DNAb"/>
</dbReference>
<evidence type="ECO:0000256" key="1">
    <source>
        <dbReference type="ARBA" id="ARBA00001286"/>
    </source>
</evidence>
<evidence type="ECO:0000313" key="11">
    <source>
        <dbReference type="Proteomes" id="UP000807850"/>
    </source>
</evidence>
<comment type="catalytic activity">
    <reaction evidence="8">
        <text>a 6-O-methyl-2'-deoxyguanosine in DNA + L-cysteinyl-[protein] = S-methyl-L-cysteinyl-[protein] + a 2'-deoxyguanosine in DNA</text>
        <dbReference type="Rhea" id="RHEA:24000"/>
        <dbReference type="Rhea" id="RHEA-COMP:10131"/>
        <dbReference type="Rhea" id="RHEA-COMP:10132"/>
        <dbReference type="Rhea" id="RHEA-COMP:11367"/>
        <dbReference type="Rhea" id="RHEA-COMP:11368"/>
        <dbReference type="ChEBI" id="CHEBI:29950"/>
        <dbReference type="ChEBI" id="CHEBI:82612"/>
        <dbReference type="ChEBI" id="CHEBI:85445"/>
        <dbReference type="ChEBI" id="CHEBI:85448"/>
        <dbReference type="EC" id="2.1.1.63"/>
    </reaction>
</comment>
<dbReference type="Gene3D" id="3.30.160.70">
    <property type="entry name" value="Methylated DNA-protein cysteine methyltransferase domain"/>
    <property type="match status" value="1"/>
</dbReference>
<name>A0A9D6QJ67_UNCEI</name>
<accession>A0A9D6QJ67</accession>
<evidence type="ECO:0000256" key="3">
    <source>
        <dbReference type="ARBA" id="ARBA00011918"/>
    </source>
</evidence>
<reference evidence="10" key="1">
    <citation type="submission" date="2020-07" db="EMBL/GenBank/DDBJ databases">
        <title>Huge and variable diversity of episymbiotic CPR bacteria and DPANN archaea in groundwater ecosystems.</title>
        <authorList>
            <person name="He C.Y."/>
            <person name="Keren R."/>
            <person name="Whittaker M."/>
            <person name="Farag I.F."/>
            <person name="Doudna J."/>
            <person name="Cate J.H.D."/>
            <person name="Banfield J.F."/>
        </authorList>
    </citation>
    <scope>NUCLEOTIDE SEQUENCE</scope>
    <source>
        <strain evidence="10">NC_groundwater_928_Pr1_S-0.2um_72_17</strain>
    </source>
</reference>
<evidence type="ECO:0000256" key="4">
    <source>
        <dbReference type="ARBA" id="ARBA00022603"/>
    </source>
</evidence>
<dbReference type="GO" id="GO:0006281">
    <property type="term" value="P:DNA repair"/>
    <property type="evidence" value="ECO:0007669"/>
    <property type="project" value="UniProtKB-KW"/>
</dbReference>
<dbReference type="SUPFAM" id="SSF53155">
    <property type="entry name" value="Methylated DNA-protein cysteine methyltransferase domain"/>
    <property type="match status" value="1"/>
</dbReference>
<dbReference type="GO" id="GO:0003908">
    <property type="term" value="F:methylated-DNA-[protein]-cysteine S-methyltransferase activity"/>
    <property type="evidence" value="ECO:0007669"/>
    <property type="project" value="UniProtKB-EC"/>
</dbReference>
<dbReference type="FunFam" id="1.10.10.10:FF:000214">
    <property type="entry name" value="Methylated-DNA--protein-cysteine methyltransferase"/>
    <property type="match status" value="1"/>
</dbReference>
<dbReference type="EMBL" id="JACQAY010000045">
    <property type="protein sequence ID" value="MBI3538895.1"/>
    <property type="molecule type" value="Genomic_DNA"/>
</dbReference>
<evidence type="ECO:0000256" key="8">
    <source>
        <dbReference type="ARBA" id="ARBA00049348"/>
    </source>
</evidence>
<dbReference type="Gene3D" id="1.10.10.10">
    <property type="entry name" value="Winged helix-like DNA-binding domain superfamily/Winged helix DNA-binding domain"/>
    <property type="match status" value="1"/>
</dbReference>
<evidence type="ECO:0000259" key="9">
    <source>
        <dbReference type="Pfam" id="PF01035"/>
    </source>
</evidence>
<dbReference type="SUPFAM" id="SSF46767">
    <property type="entry name" value="Methylated DNA-protein cysteine methyltransferase, C-terminal domain"/>
    <property type="match status" value="1"/>
</dbReference>
<sequence>LKTLRRRLRATLVPGENAHTRRMRTELAEYFAGARRTFDVPLVHPGTPFQRRVWRALARVPYGATCSYQTLAKRIGAPRAMRAVGAANGLNRLAIVVPCHRVIGKDGSPVGYGGGVWRKRRLLELEARSAR</sequence>
<dbReference type="GO" id="GO:0032259">
    <property type="term" value="P:methylation"/>
    <property type="evidence" value="ECO:0007669"/>
    <property type="project" value="UniProtKB-KW"/>
</dbReference>
<dbReference type="PANTHER" id="PTHR10815:SF5">
    <property type="entry name" value="METHYLATED-DNA--PROTEIN-CYSTEINE METHYLTRANSFERASE"/>
    <property type="match status" value="1"/>
</dbReference>
<dbReference type="AlphaFoldDB" id="A0A9D6QJ67"/>
<keyword evidence="4" id="KW-0489">Methyltransferase</keyword>
<dbReference type="PROSITE" id="PS00374">
    <property type="entry name" value="MGMT"/>
    <property type="match status" value="1"/>
</dbReference>
<protein>
    <recommendedName>
        <fullName evidence="3">methylated-DNA--[protein]-cysteine S-methyltransferase</fullName>
        <ecNumber evidence="3">2.1.1.63</ecNumber>
    </recommendedName>
</protein>
<evidence type="ECO:0000256" key="6">
    <source>
        <dbReference type="ARBA" id="ARBA00022763"/>
    </source>
</evidence>
<dbReference type="PANTHER" id="PTHR10815">
    <property type="entry name" value="METHYLATED-DNA--PROTEIN-CYSTEINE METHYLTRANSFERASE"/>
    <property type="match status" value="1"/>
</dbReference>
<keyword evidence="5" id="KW-0808">Transferase</keyword>
<comment type="catalytic activity">
    <reaction evidence="1">
        <text>a 4-O-methyl-thymidine in DNA + L-cysteinyl-[protein] = a thymidine in DNA + S-methyl-L-cysteinyl-[protein]</text>
        <dbReference type="Rhea" id="RHEA:53428"/>
        <dbReference type="Rhea" id="RHEA-COMP:10131"/>
        <dbReference type="Rhea" id="RHEA-COMP:10132"/>
        <dbReference type="Rhea" id="RHEA-COMP:13555"/>
        <dbReference type="Rhea" id="RHEA-COMP:13556"/>
        <dbReference type="ChEBI" id="CHEBI:29950"/>
        <dbReference type="ChEBI" id="CHEBI:82612"/>
        <dbReference type="ChEBI" id="CHEBI:137386"/>
        <dbReference type="ChEBI" id="CHEBI:137387"/>
        <dbReference type="EC" id="2.1.1.63"/>
    </reaction>
</comment>
<dbReference type="EC" id="2.1.1.63" evidence="3"/>
<dbReference type="InterPro" id="IPR036388">
    <property type="entry name" value="WH-like_DNA-bd_sf"/>
</dbReference>
<keyword evidence="7" id="KW-0234">DNA repair</keyword>
<comment type="caution">
    <text evidence="10">The sequence shown here is derived from an EMBL/GenBank/DDBJ whole genome shotgun (WGS) entry which is preliminary data.</text>
</comment>
<evidence type="ECO:0000256" key="7">
    <source>
        <dbReference type="ARBA" id="ARBA00023204"/>
    </source>
</evidence>
<organism evidence="10 11">
    <name type="scientific">Eiseniibacteriota bacterium</name>
    <dbReference type="NCBI Taxonomy" id="2212470"/>
    <lineage>
        <taxon>Bacteria</taxon>
        <taxon>Candidatus Eiseniibacteriota</taxon>
    </lineage>
</organism>
<evidence type="ECO:0000256" key="5">
    <source>
        <dbReference type="ARBA" id="ARBA00022679"/>
    </source>
</evidence>
<dbReference type="InterPro" id="IPR014048">
    <property type="entry name" value="MethylDNA_cys_MeTrfase_DNA-bd"/>
</dbReference>
<comment type="similarity">
    <text evidence="2">Belongs to the MGMT family.</text>
</comment>
<gene>
    <name evidence="10" type="ORF">HY076_01305</name>
</gene>
<feature type="non-terminal residue" evidence="10">
    <location>
        <position position="1"/>
    </location>
</feature>
<proteinExistence type="inferred from homology"/>
<dbReference type="CDD" id="cd06445">
    <property type="entry name" value="ATase"/>
    <property type="match status" value="1"/>
</dbReference>
<evidence type="ECO:0000256" key="2">
    <source>
        <dbReference type="ARBA" id="ARBA00008711"/>
    </source>
</evidence>
<dbReference type="InterPro" id="IPR001497">
    <property type="entry name" value="MethylDNA_cys_MeTrfase_AS"/>
</dbReference>
<dbReference type="Pfam" id="PF01035">
    <property type="entry name" value="DNA_binding_1"/>
    <property type="match status" value="1"/>
</dbReference>
<evidence type="ECO:0000313" key="10">
    <source>
        <dbReference type="EMBL" id="MBI3538895.1"/>
    </source>
</evidence>
<dbReference type="InterPro" id="IPR036631">
    <property type="entry name" value="MGMT_N_sf"/>
</dbReference>
<dbReference type="NCBIfam" id="TIGR00589">
    <property type="entry name" value="ogt"/>
    <property type="match status" value="1"/>
</dbReference>
<dbReference type="Proteomes" id="UP000807850">
    <property type="component" value="Unassembled WGS sequence"/>
</dbReference>
<feature type="domain" description="Methylated-DNA-[protein]-cysteine S-methyltransferase DNA binding" evidence="9">
    <location>
        <begin position="48"/>
        <end position="127"/>
    </location>
</feature>